<keyword evidence="1" id="KW-1133">Transmembrane helix</keyword>
<name>A0A9D2G8W7_9FIRM</name>
<dbReference type="GO" id="GO:0005886">
    <property type="term" value="C:plasma membrane"/>
    <property type="evidence" value="ECO:0007669"/>
    <property type="project" value="TreeGrafter"/>
</dbReference>
<feature type="transmembrane region" description="Helical" evidence="1">
    <location>
        <begin position="110"/>
        <end position="133"/>
    </location>
</feature>
<evidence type="ECO:0000256" key="1">
    <source>
        <dbReference type="SAM" id="Phobius"/>
    </source>
</evidence>
<protein>
    <submittedName>
        <fullName evidence="3">Ferrous iron transporter B</fullName>
    </submittedName>
</protein>
<gene>
    <name evidence="3" type="ORF">H9723_08640</name>
</gene>
<feature type="transmembrane region" description="Helical" evidence="1">
    <location>
        <begin position="42"/>
        <end position="64"/>
    </location>
</feature>
<dbReference type="EMBL" id="DXAY01000200">
    <property type="protein sequence ID" value="HIZ75289.1"/>
    <property type="molecule type" value="Genomic_DNA"/>
</dbReference>
<dbReference type="Proteomes" id="UP000824116">
    <property type="component" value="Unassembled WGS sequence"/>
</dbReference>
<reference evidence="3" key="2">
    <citation type="submission" date="2021-04" db="EMBL/GenBank/DDBJ databases">
        <authorList>
            <person name="Gilroy R."/>
        </authorList>
    </citation>
    <scope>NUCLEOTIDE SEQUENCE</scope>
    <source>
        <strain evidence="3">CHK196-3914</strain>
    </source>
</reference>
<keyword evidence="1" id="KW-0472">Membrane</keyword>
<feature type="transmembrane region" description="Helical" evidence="1">
    <location>
        <begin position="70"/>
        <end position="90"/>
    </location>
</feature>
<feature type="transmembrane region" description="Helical" evidence="1">
    <location>
        <begin position="6"/>
        <end position="30"/>
    </location>
</feature>
<keyword evidence="1" id="KW-0812">Transmembrane</keyword>
<feature type="transmembrane region" description="Helical" evidence="1">
    <location>
        <begin position="139"/>
        <end position="161"/>
    </location>
</feature>
<dbReference type="GO" id="GO:0015093">
    <property type="term" value="F:ferrous iron transmembrane transporter activity"/>
    <property type="evidence" value="ECO:0007669"/>
    <property type="project" value="TreeGrafter"/>
</dbReference>
<proteinExistence type="predicted"/>
<feature type="domain" description="Nucleoside transporter/FeoB GTPase Gate" evidence="2">
    <location>
        <begin position="2"/>
        <end position="106"/>
    </location>
</feature>
<dbReference type="InterPro" id="IPR050860">
    <property type="entry name" value="FeoB_GTPase"/>
</dbReference>
<accession>A0A9D2G8W7</accession>
<dbReference type="Pfam" id="PF07670">
    <property type="entry name" value="Gate"/>
    <property type="match status" value="1"/>
</dbReference>
<dbReference type="PANTHER" id="PTHR43185:SF1">
    <property type="entry name" value="FE(2+) TRANSPORTER FEOB"/>
    <property type="match status" value="1"/>
</dbReference>
<reference evidence="3" key="1">
    <citation type="journal article" date="2021" name="PeerJ">
        <title>Extensive microbial diversity within the chicken gut microbiome revealed by metagenomics and culture.</title>
        <authorList>
            <person name="Gilroy R."/>
            <person name="Ravi A."/>
            <person name="Getino M."/>
            <person name="Pursley I."/>
            <person name="Horton D.L."/>
            <person name="Alikhan N.F."/>
            <person name="Baker D."/>
            <person name="Gharbi K."/>
            <person name="Hall N."/>
            <person name="Watson M."/>
            <person name="Adriaenssens E.M."/>
            <person name="Foster-Nyarko E."/>
            <person name="Jarju S."/>
            <person name="Secka A."/>
            <person name="Antonio M."/>
            <person name="Oren A."/>
            <person name="Chaudhuri R.R."/>
            <person name="La Ragione R."/>
            <person name="Hildebrand F."/>
            <person name="Pallen M.J."/>
        </authorList>
    </citation>
    <scope>NUCLEOTIDE SEQUENCE</scope>
    <source>
        <strain evidence="3">CHK196-3914</strain>
    </source>
</reference>
<comment type="caution">
    <text evidence="3">The sequence shown here is derived from an EMBL/GenBank/DDBJ whole genome shotgun (WGS) entry which is preliminary data.</text>
</comment>
<evidence type="ECO:0000313" key="4">
    <source>
        <dbReference type="Proteomes" id="UP000824116"/>
    </source>
</evidence>
<evidence type="ECO:0000313" key="3">
    <source>
        <dbReference type="EMBL" id="HIZ75289.1"/>
    </source>
</evidence>
<organism evidence="3 4">
    <name type="scientific">Candidatus Mediterraneibacter stercoravium</name>
    <dbReference type="NCBI Taxonomy" id="2838685"/>
    <lineage>
        <taxon>Bacteria</taxon>
        <taxon>Bacillati</taxon>
        <taxon>Bacillota</taxon>
        <taxon>Clostridia</taxon>
        <taxon>Lachnospirales</taxon>
        <taxon>Lachnospiraceae</taxon>
        <taxon>Mediterraneibacter</taxon>
    </lineage>
</organism>
<dbReference type="PANTHER" id="PTHR43185">
    <property type="entry name" value="FERROUS IRON TRANSPORT PROTEIN B"/>
    <property type="match status" value="1"/>
</dbReference>
<sequence length="178" mass="18613">AESTSILASIAHPISILFIPLGFGVWQLAAAAVTGFIAKENVVGTLAVVYGVTNLIDTDALALVGSGNEVATIMGLTKAAALAYLMFNLYTPPCFAALGAMNSEMKSGKWLFGGICLQLATGYTVAFFVYQIGTLATTGALGTAFVPGLIAILVFAAVIIWRIRRSDQEFAAEYSLHA</sequence>
<feature type="non-terminal residue" evidence="3">
    <location>
        <position position="1"/>
    </location>
</feature>
<dbReference type="AlphaFoldDB" id="A0A9D2G8W7"/>
<dbReference type="InterPro" id="IPR011642">
    <property type="entry name" value="Gate_dom"/>
</dbReference>
<evidence type="ECO:0000259" key="2">
    <source>
        <dbReference type="Pfam" id="PF07670"/>
    </source>
</evidence>